<evidence type="ECO:0000313" key="1">
    <source>
        <dbReference type="EMBL" id="KAF2826198.1"/>
    </source>
</evidence>
<proteinExistence type="predicted"/>
<reference evidence="1" key="1">
    <citation type="journal article" date="2020" name="Stud. Mycol.">
        <title>101 Dothideomycetes genomes: a test case for predicting lifestyles and emergence of pathogens.</title>
        <authorList>
            <person name="Haridas S."/>
            <person name="Albert R."/>
            <person name="Binder M."/>
            <person name="Bloem J."/>
            <person name="Labutti K."/>
            <person name="Salamov A."/>
            <person name="Andreopoulos B."/>
            <person name="Baker S."/>
            <person name="Barry K."/>
            <person name="Bills G."/>
            <person name="Bluhm B."/>
            <person name="Cannon C."/>
            <person name="Castanera R."/>
            <person name="Culley D."/>
            <person name="Daum C."/>
            <person name="Ezra D."/>
            <person name="Gonzalez J."/>
            <person name="Henrissat B."/>
            <person name="Kuo A."/>
            <person name="Liang C."/>
            <person name="Lipzen A."/>
            <person name="Lutzoni F."/>
            <person name="Magnuson J."/>
            <person name="Mondo S."/>
            <person name="Nolan M."/>
            <person name="Ohm R."/>
            <person name="Pangilinan J."/>
            <person name="Park H.-J."/>
            <person name="Ramirez L."/>
            <person name="Alfaro M."/>
            <person name="Sun H."/>
            <person name="Tritt A."/>
            <person name="Yoshinaga Y."/>
            <person name="Zwiers L.-H."/>
            <person name="Turgeon B."/>
            <person name="Goodwin S."/>
            <person name="Spatafora J."/>
            <person name="Crous P."/>
            <person name="Grigoriev I."/>
        </authorList>
    </citation>
    <scope>NUCLEOTIDE SEQUENCE</scope>
    <source>
        <strain evidence="1">CBS 113818</strain>
    </source>
</reference>
<accession>A0A6A6ZZW2</accession>
<organism evidence="1 2">
    <name type="scientific">Ophiobolus disseminans</name>
    <dbReference type="NCBI Taxonomy" id="1469910"/>
    <lineage>
        <taxon>Eukaryota</taxon>
        <taxon>Fungi</taxon>
        <taxon>Dikarya</taxon>
        <taxon>Ascomycota</taxon>
        <taxon>Pezizomycotina</taxon>
        <taxon>Dothideomycetes</taxon>
        <taxon>Pleosporomycetidae</taxon>
        <taxon>Pleosporales</taxon>
        <taxon>Pleosporineae</taxon>
        <taxon>Phaeosphaeriaceae</taxon>
        <taxon>Ophiobolus</taxon>
    </lineage>
</organism>
<protein>
    <submittedName>
        <fullName evidence="1">Uncharacterized protein</fullName>
    </submittedName>
</protein>
<evidence type="ECO:0000313" key="2">
    <source>
        <dbReference type="Proteomes" id="UP000799424"/>
    </source>
</evidence>
<gene>
    <name evidence="1" type="ORF">CC86DRAFT_382270</name>
</gene>
<dbReference type="Proteomes" id="UP000799424">
    <property type="component" value="Unassembled WGS sequence"/>
</dbReference>
<name>A0A6A6ZZW2_9PLEO</name>
<dbReference type="EMBL" id="MU006226">
    <property type="protein sequence ID" value="KAF2826198.1"/>
    <property type="molecule type" value="Genomic_DNA"/>
</dbReference>
<dbReference type="OrthoDB" id="3434333at2759"/>
<sequence length="134" mass="15339">MQAHILTDTSPLPRSLFWSFINAHTVNEISNHPGAVRRHIFHSAMLDTKKKRPGKTEQDIHFCIFQTGRYGPQNGYRFVVVHKGYDIGGPEKKEGESEDDIDRLEREIPQGHEEMVVLGEPELFEDPVEDEDGN</sequence>
<keyword evidence="2" id="KW-1185">Reference proteome</keyword>
<dbReference type="AlphaFoldDB" id="A0A6A6ZZW2"/>